<dbReference type="GeneTree" id="ENSGT01120000272768"/>
<dbReference type="AlphaFoldDB" id="A0AAR2KRB4"/>
<evidence type="ECO:0000313" key="1">
    <source>
        <dbReference type="Ensembl" id="ENSPNAP00000065024.1"/>
    </source>
</evidence>
<reference evidence="1" key="2">
    <citation type="submission" date="2025-08" db="UniProtKB">
        <authorList>
            <consortium name="Ensembl"/>
        </authorList>
    </citation>
    <scope>IDENTIFICATION</scope>
</reference>
<accession>A0AAR2KRB4</accession>
<dbReference type="Proteomes" id="UP001501920">
    <property type="component" value="Chromosome 8"/>
</dbReference>
<evidence type="ECO:0000313" key="2">
    <source>
        <dbReference type="Proteomes" id="UP001501920"/>
    </source>
</evidence>
<protein>
    <submittedName>
        <fullName evidence="1">Uncharacterized protein</fullName>
    </submittedName>
</protein>
<sequence>MSLHNDTLESSSTGYSFPADSVKPVPLAVPTSLTYTVPTCQRLFTLETCCRYGYGPARRKTYPLDFQGPARAHFPGTFQGLGQSLGVIPFQGLPLASLHSFVLPHWTPCGAYLRHSGTD</sequence>
<name>A0AAR2KRB4_PYGNA</name>
<proteinExistence type="predicted"/>
<dbReference type="Ensembl" id="ENSPNAT00000050057.1">
    <property type="protein sequence ID" value="ENSPNAP00000065024.1"/>
    <property type="gene ID" value="ENSPNAG00000031933.1"/>
</dbReference>
<reference evidence="1" key="3">
    <citation type="submission" date="2025-09" db="UniProtKB">
        <authorList>
            <consortium name="Ensembl"/>
        </authorList>
    </citation>
    <scope>IDENTIFICATION</scope>
</reference>
<organism evidence="1 2">
    <name type="scientific">Pygocentrus nattereri</name>
    <name type="common">Red-bellied piranha</name>
    <dbReference type="NCBI Taxonomy" id="42514"/>
    <lineage>
        <taxon>Eukaryota</taxon>
        <taxon>Metazoa</taxon>
        <taxon>Chordata</taxon>
        <taxon>Craniata</taxon>
        <taxon>Vertebrata</taxon>
        <taxon>Euteleostomi</taxon>
        <taxon>Actinopterygii</taxon>
        <taxon>Neopterygii</taxon>
        <taxon>Teleostei</taxon>
        <taxon>Ostariophysi</taxon>
        <taxon>Characiformes</taxon>
        <taxon>Characoidei</taxon>
        <taxon>Pygocentrus</taxon>
    </lineage>
</organism>
<keyword evidence="2" id="KW-1185">Reference proteome</keyword>
<reference evidence="1 2" key="1">
    <citation type="submission" date="2020-10" db="EMBL/GenBank/DDBJ databases">
        <title>Pygocentrus nattereri (red-bellied piranha) genome, fPygNat1, primary haplotype.</title>
        <authorList>
            <person name="Myers G."/>
            <person name="Meyer A."/>
            <person name="Karagic N."/>
            <person name="Pippel M."/>
            <person name="Winkler S."/>
            <person name="Tracey A."/>
            <person name="Wood J."/>
            <person name="Formenti G."/>
            <person name="Howe K."/>
            <person name="Fedrigo O."/>
            <person name="Jarvis E.D."/>
        </authorList>
    </citation>
    <scope>NUCLEOTIDE SEQUENCE [LARGE SCALE GENOMIC DNA]</scope>
</reference>